<evidence type="ECO:0000256" key="1">
    <source>
        <dbReference type="SAM" id="Phobius"/>
    </source>
</evidence>
<keyword evidence="3" id="KW-1185">Reference proteome</keyword>
<keyword evidence="1" id="KW-0472">Membrane</keyword>
<dbReference type="AlphaFoldDB" id="A0A319CFD4"/>
<name>A0A319CFD4_9EURO</name>
<organism evidence="2 3">
    <name type="scientific">Aspergillus uvarum CBS 121591</name>
    <dbReference type="NCBI Taxonomy" id="1448315"/>
    <lineage>
        <taxon>Eukaryota</taxon>
        <taxon>Fungi</taxon>
        <taxon>Dikarya</taxon>
        <taxon>Ascomycota</taxon>
        <taxon>Pezizomycotina</taxon>
        <taxon>Eurotiomycetes</taxon>
        <taxon>Eurotiomycetidae</taxon>
        <taxon>Eurotiales</taxon>
        <taxon>Aspergillaceae</taxon>
        <taxon>Aspergillus</taxon>
        <taxon>Aspergillus subgen. Circumdati</taxon>
    </lineage>
</organism>
<feature type="transmembrane region" description="Helical" evidence="1">
    <location>
        <begin position="6"/>
        <end position="31"/>
    </location>
</feature>
<dbReference type="EMBL" id="KZ821691">
    <property type="protein sequence ID" value="PYH83150.1"/>
    <property type="molecule type" value="Genomic_DNA"/>
</dbReference>
<evidence type="ECO:0000313" key="2">
    <source>
        <dbReference type="EMBL" id="PYH83150.1"/>
    </source>
</evidence>
<evidence type="ECO:0000313" key="3">
    <source>
        <dbReference type="Proteomes" id="UP000248340"/>
    </source>
</evidence>
<protein>
    <submittedName>
        <fullName evidence="2">Uncharacterized protein</fullName>
    </submittedName>
</protein>
<dbReference type="Proteomes" id="UP000248340">
    <property type="component" value="Unassembled WGS sequence"/>
</dbReference>
<proteinExistence type="predicted"/>
<keyword evidence="1" id="KW-0812">Transmembrane</keyword>
<keyword evidence="1" id="KW-1133">Transmembrane helix</keyword>
<accession>A0A319CFD4</accession>
<feature type="transmembrane region" description="Helical" evidence="1">
    <location>
        <begin position="51"/>
        <end position="72"/>
    </location>
</feature>
<reference evidence="2 3" key="1">
    <citation type="submission" date="2016-12" db="EMBL/GenBank/DDBJ databases">
        <title>The genomes of Aspergillus section Nigri reveals drivers in fungal speciation.</title>
        <authorList>
            <consortium name="DOE Joint Genome Institute"/>
            <person name="Vesth T.C."/>
            <person name="Nybo J."/>
            <person name="Theobald S."/>
            <person name="Brandl J."/>
            <person name="Frisvad J.C."/>
            <person name="Nielsen K.F."/>
            <person name="Lyhne E.K."/>
            <person name="Kogle M.E."/>
            <person name="Kuo A."/>
            <person name="Riley R."/>
            <person name="Clum A."/>
            <person name="Nolan M."/>
            <person name="Lipzen A."/>
            <person name="Salamov A."/>
            <person name="Henrissat B."/>
            <person name="Wiebenga A."/>
            <person name="De Vries R.P."/>
            <person name="Grigoriev I.V."/>
            <person name="Mortensen U.H."/>
            <person name="Andersen M.R."/>
            <person name="Baker S.E."/>
        </authorList>
    </citation>
    <scope>NUCLEOTIDE SEQUENCE [LARGE SCALE GENOMIC DNA]</scope>
    <source>
        <strain evidence="2 3">CBS 121591</strain>
    </source>
</reference>
<sequence length="135" mass="14974">MCMDCILCVLCFACGVCVVCMVCVMCVWCVLRSLRFVCVLCVWRVSGVFSLFCDLFSAPLSFLSISFLGSYWDWKDTGIWDLGFRIWEGKLALKGQPEGYPFLGGTGIPPTLYPWDNNLATTTTTTTTTTITICG</sequence>
<gene>
    <name evidence="2" type="ORF">BO82DRAFT_46731</name>
</gene>
<dbReference type="VEuPathDB" id="FungiDB:BO82DRAFT_46731"/>
<dbReference type="RefSeq" id="XP_025493350.1">
    <property type="nucleotide sequence ID" value="XM_025641226.1"/>
</dbReference>
<dbReference type="GeneID" id="37143968"/>